<dbReference type="Gene3D" id="3.60.15.10">
    <property type="entry name" value="Ribonuclease Z/Hydroxyacylglutathione hydrolase-like"/>
    <property type="match status" value="1"/>
</dbReference>
<gene>
    <name evidence="2" type="ORF">D7Z94_10990</name>
</gene>
<evidence type="ECO:0000313" key="2">
    <source>
        <dbReference type="EMBL" id="RKN81439.1"/>
    </source>
</evidence>
<dbReference type="PANTHER" id="PTHR43546:SF3">
    <property type="entry name" value="UPF0173 METAL-DEPENDENT HYDROLASE MJ1163"/>
    <property type="match status" value="1"/>
</dbReference>
<dbReference type="PANTHER" id="PTHR43546">
    <property type="entry name" value="UPF0173 METAL-DEPENDENT HYDROLASE MJ1163-RELATED"/>
    <property type="match status" value="1"/>
</dbReference>
<dbReference type="RefSeq" id="WP_120711597.1">
    <property type="nucleotide sequence ID" value="NZ_RBCJ01000002.1"/>
</dbReference>
<feature type="compositionally biased region" description="Basic and acidic residues" evidence="1">
    <location>
        <begin position="22"/>
        <end position="31"/>
    </location>
</feature>
<proteinExistence type="predicted"/>
<dbReference type="InterPro" id="IPR050114">
    <property type="entry name" value="UPF0173_UPF0282_UlaG_hydrolase"/>
</dbReference>
<feature type="region of interest" description="Disordered" evidence="1">
    <location>
        <begin position="22"/>
        <end position="50"/>
    </location>
</feature>
<dbReference type="PROSITE" id="PS51257">
    <property type="entry name" value="PROKAR_LIPOPROTEIN"/>
    <property type="match status" value="1"/>
</dbReference>
<sequence length="272" mass="30761">MKKIFFVLLSYCFALLGCKEKAKPSPLKDSDPLQAMEKPAPPTPNNEQGSEVKVIPISHATAVLEWNNVTIYIDPVGGAKAFDGQKQPDLILITDIHGDHLNVETLQELDTKKAKIMVPQAVADKIPEEFTPQIDVLNNGDSKERYEINVEAVPMYNLREEAKKFHEKGRGNGYVLNMGGQRLYFSGDTEDIPEMRNLKNIDKAFVCMNLPYTMTLESAADAVLEFRPKQVYPYHYRGNPNVSDVAKFKRLVNEGDPNIKVVQLDWYPEDDF</sequence>
<dbReference type="GO" id="GO:0016787">
    <property type="term" value="F:hydrolase activity"/>
    <property type="evidence" value="ECO:0007669"/>
    <property type="project" value="UniProtKB-KW"/>
</dbReference>
<dbReference type="EMBL" id="RBCJ01000002">
    <property type="protein sequence ID" value="RKN81439.1"/>
    <property type="molecule type" value="Genomic_DNA"/>
</dbReference>
<dbReference type="SUPFAM" id="SSF56281">
    <property type="entry name" value="Metallo-hydrolase/oxidoreductase"/>
    <property type="match status" value="1"/>
</dbReference>
<dbReference type="AlphaFoldDB" id="A0A3B0CBH3"/>
<keyword evidence="2" id="KW-0378">Hydrolase</keyword>
<dbReference type="Proteomes" id="UP000276603">
    <property type="component" value="Unassembled WGS sequence"/>
</dbReference>
<dbReference type="InterPro" id="IPR036866">
    <property type="entry name" value="RibonucZ/Hydroxyglut_hydro"/>
</dbReference>
<protein>
    <submittedName>
        <fullName evidence="2">MBL fold metallo-hydrolase</fullName>
    </submittedName>
</protein>
<accession>A0A3B0CBH3</accession>
<comment type="caution">
    <text evidence="2">The sequence shown here is derived from an EMBL/GenBank/DDBJ whole genome shotgun (WGS) entry which is preliminary data.</text>
</comment>
<keyword evidence="3" id="KW-1185">Reference proteome</keyword>
<dbReference type="OrthoDB" id="9789133at2"/>
<name>A0A3B0CBH3_9FLAO</name>
<reference evidence="2 3" key="1">
    <citation type="submission" date="2018-10" db="EMBL/GenBank/DDBJ databases">
        <title>Ulvibacterium marinum gen. nov., sp. nov., a novel marine bacterium of the family Flavobacteriaceae, isolated from a culture of the green alga Ulva prolifera.</title>
        <authorList>
            <person name="Zhang Z."/>
        </authorList>
    </citation>
    <scope>NUCLEOTIDE SEQUENCE [LARGE SCALE GENOMIC DNA]</scope>
    <source>
        <strain evidence="2 3">CCMM003</strain>
    </source>
</reference>
<evidence type="ECO:0000256" key="1">
    <source>
        <dbReference type="SAM" id="MobiDB-lite"/>
    </source>
</evidence>
<dbReference type="Pfam" id="PF13483">
    <property type="entry name" value="Lactamase_B_3"/>
    <property type="match status" value="1"/>
</dbReference>
<evidence type="ECO:0000313" key="3">
    <source>
        <dbReference type="Proteomes" id="UP000276603"/>
    </source>
</evidence>
<organism evidence="2 3">
    <name type="scientific">Ulvibacterium marinum</name>
    <dbReference type="NCBI Taxonomy" id="2419782"/>
    <lineage>
        <taxon>Bacteria</taxon>
        <taxon>Pseudomonadati</taxon>
        <taxon>Bacteroidota</taxon>
        <taxon>Flavobacteriia</taxon>
        <taxon>Flavobacteriales</taxon>
        <taxon>Flavobacteriaceae</taxon>
        <taxon>Ulvibacterium</taxon>
    </lineage>
</organism>